<keyword evidence="5" id="KW-1185">Reference proteome</keyword>
<comment type="subcellular location">
    <subcellularLocation>
        <location evidence="1 3">Nucleus</location>
    </subcellularLocation>
</comment>
<keyword evidence="2 3" id="KW-0539">Nucleus</keyword>
<dbReference type="SUPFAM" id="SSF47676">
    <property type="entry name" value="Conserved domain common to transcription factors TFIIS, elongin A, CRSP70"/>
    <property type="match status" value="1"/>
</dbReference>
<evidence type="ECO:0000256" key="1">
    <source>
        <dbReference type="ARBA" id="ARBA00004123"/>
    </source>
</evidence>
<proteinExistence type="predicted"/>
<dbReference type="GO" id="GO:0005634">
    <property type="term" value="C:nucleus"/>
    <property type="evidence" value="ECO:0007669"/>
    <property type="project" value="UniProtKB-SubCell"/>
</dbReference>
<gene>
    <name evidence="4" type="ORF">OFUS_LOCUS21018</name>
</gene>
<sequence>MDKYIIKTKRTSCSGSTEKVSEKQFVQATIHSLQGVVIVEDLWRLKSVLRLEGQSDENLLQALTELDKKIPPRDLLQKTKIGHTLKKVSKHSNNEVSRQATALINKWKAHFESKLDRPQIEVKQDKKTEKLRKSGRNLIADALGSTEKKQLCESIEREVFHQCKRLVNNAYRRTMRKVIFTLKHKEEIRTKVMSLEMDIKDLVKTSLKT</sequence>
<comment type="caution">
    <text evidence="4">The sequence shown here is derived from an EMBL/GenBank/DDBJ whole genome shotgun (WGS) entry which is preliminary data.</text>
</comment>
<dbReference type="SUPFAM" id="SSF46942">
    <property type="entry name" value="Elongation factor TFIIS domain 2"/>
    <property type="match status" value="1"/>
</dbReference>
<dbReference type="Pfam" id="PF07500">
    <property type="entry name" value="TFIIS_M"/>
    <property type="match status" value="1"/>
</dbReference>
<evidence type="ECO:0000313" key="4">
    <source>
        <dbReference type="EMBL" id="CAH1796628.1"/>
    </source>
</evidence>
<organism evidence="4 5">
    <name type="scientific">Owenia fusiformis</name>
    <name type="common">Polychaete worm</name>
    <dbReference type="NCBI Taxonomy" id="6347"/>
    <lineage>
        <taxon>Eukaryota</taxon>
        <taxon>Metazoa</taxon>
        <taxon>Spiralia</taxon>
        <taxon>Lophotrochozoa</taxon>
        <taxon>Annelida</taxon>
        <taxon>Polychaeta</taxon>
        <taxon>Sedentaria</taxon>
        <taxon>Canalipalpata</taxon>
        <taxon>Sabellida</taxon>
        <taxon>Oweniida</taxon>
        <taxon>Oweniidae</taxon>
        <taxon>Owenia</taxon>
    </lineage>
</organism>
<dbReference type="Proteomes" id="UP000749559">
    <property type="component" value="Unassembled WGS sequence"/>
</dbReference>
<dbReference type="InterPro" id="IPR017923">
    <property type="entry name" value="TFIIS_N"/>
</dbReference>
<evidence type="ECO:0000313" key="5">
    <source>
        <dbReference type="Proteomes" id="UP000749559"/>
    </source>
</evidence>
<reference evidence="4" key="1">
    <citation type="submission" date="2022-03" db="EMBL/GenBank/DDBJ databases">
        <authorList>
            <person name="Martin C."/>
        </authorList>
    </citation>
    <scope>NUCLEOTIDE SEQUENCE</scope>
</reference>
<dbReference type="AlphaFoldDB" id="A0A8J1XUR3"/>
<dbReference type="InterPro" id="IPR036575">
    <property type="entry name" value="TFIIS_cen_dom_sf"/>
</dbReference>
<accession>A0A8J1XUR3</accession>
<dbReference type="Gene3D" id="1.10.472.30">
    <property type="entry name" value="Transcription elongation factor S-II, central domain"/>
    <property type="match status" value="1"/>
</dbReference>
<dbReference type="EMBL" id="CAIIXF020000010">
    <property type="protein sequence ID" value="CAH1796628.1"/>
    <property type="molecule type" value="Genomic_DNA"/>
</dbReference>
<dbReference type="InterPro" id="IPR003617">
    <property type="entry name" value="TFIIS/CRSP70_N_sub"/>
</dbReference>
<dbReference type="SMART" id="SM00509">
    <property type="entry name" value="TFS2N"/>
    <property type="match status" value="1"/>
</dbReference>
<dbReference type="GO" id="GO:0006351">
    <property type="term" value="P:DNA-templated transcription"/>
    <property type="evidence" value="ECO:0007669"/>
    <property type="project" value="InterPro"/>
</dbReference>
<dbReference type="InterPro" id="IPR035441">
    <property type="entry name" value="TFIIS/LEDGF_dom_sf"/>
</dbReference>
<dbReference type="InterPro" id="IPR003618">
    <property type="entry name" value="TFIIS_cen_dom"/>
</dbReference>
<dbReference type="PROSITE" id="PS51319">
    <property type="entry name" value="TFIIS_N"/>
    <property type="match status" value="1"/>
</dbReference>
<evidence type="ECO:0000256" key="3">
    <source>
        <dbReference type="PROSITE-ProRule" id="PRU00649"/>
    </source>
</evidence>
<evidence type="ECO:0008006" key="6">
    <source>
        <dbReference type="Google" id="ProtNLM"/>
    </source>
</evidence>
<dbReference type="Gene3D" id="1.20.930.10">
    <property type="entry name" value="Conserved domain common to transcription factors TFIIS, elongin A, CRSP70"/>
    <property type="match status" value="1"/>
</dbReference>
<dbReference type="Pfam" id="PF08711">
    <property type="entry name" value="Med26"/>
    <property type="match status" value="1"/>
</dbReference>
<dbReference type="OrthoDB" id="44867at2759"/>
<dbReference type="PROSITE" id="PS51321">
    <property type="entry name" value="TFIIS_CENTRAL"/>
    <property type="match status" value="1"/>
</dbReference>
<evidence type="ECO:0000256" key="2">
    <source>
        <dbReference type="ARBA" id="ARBA00023242"/>
    </source>
</evidence>
<protein>
    <recommendedName>
        <fullName evidence="6">Transcription elongation factor A N-terminal and central domain-containing protein 2</fullName>
    </recommendedName>
</protein>
<name>A0A8J1XUR3_OWEFU</name>